<evidence type="ECO:0000313" key="6">
    <source>
        <dbReference type="EMBL" id="EPR30651.1"/>
    </source>
</evidence>
<accession>S7T243</accession>
<dbReference type="AlphaFoldDB" id="S7T243"/>
<dbReference type="InterPro" id="IPR015856">
    <property type="entry name" value="ABC_transpr_CbiO/EcfA_su"/>
</dbReference>
<evidence type="ECO:0000256" key="2">
    <source>
        <dbReference type="ARBA" id="ARBA00022448"/>
    </source>
</evidence>
<dbReference type="STRING" id="1121439.dsat_1373"/>
<dbReference type="EMBL" id="ATHI01000031">
    <property type="protein sequence ID" value="EPR30651.1"/>
    <property type="molecule type" value="Genomic_DNA"/>
</dbReference>
<dbReference type="OrthoDB" id="9809450at2"/>
<keyword evidence="4" id="KW-0067">ATP-binding</keyword>
<dbReference type="GO" id="GO:0043190">
    <property type="term" value="C:ATP-binding cassette (ABC) transporter complex"/>
    <property type="evidence" value="ECO:0007669"/>
    <property type="project" value="TreeGrafter"/>
</dbReference>
<gene>
    <name evidence="6" type="ORF">dsat_1373</name>
</gene>
<evidence type="ECO:0000256" key="3">
    <source>
        <dbReference type="ARBA" id="ARBA00022741"/>
    </source>
</evidence>
<dbReference type="InterPro" id="IPR003593">
    <property type="entry name" value="AAA+_ATPase"/>
</dbReference>
<keyword evidence="2" id="KW-0813">Transport</keyword>
<evidence type="ECO:0000313" key="7">
    <source>
        <dbReference type="Proteomes" id="UP000014975"/>
    </source>
</evidence>
<dbReference type="InterPro" id="IPR003439">
    <property type="entry name" value="ABC_transporter-like_ATP-bd"/>
</dbReference>
<dbReference type="RefSeq" id="WP_020888070.1">
    <property type="nucleotide sequence ID" value="NZ_ATHI01000031.1"/>
</dbReference>
<dbReference type="GO" id="GO:0016887">
    <property type="term" value="F:ATP hydrolysis activity"/>
    <property type="evidence" value="ECO:0007669"/>
    <property type="project" value="InterPro"/>
</dbReference>
<dbReference type="InterPro" id="IPR027417">
    <property type="entry name" value="P-loop_NTPase"/>
</dbReference>
<dbReference type="Proteomes" id="UP000014975">
    <property type="component" value="Unassembled WGS sequence"/>
</dbReference>
<dbReference type="SMART" id="SM00382">
    <property type="entry name" value="AAA"/>
    <property type="match status" value="1"/>
</dbReference>
<organism evidence="6 7">
    <name type="scientific">Alkalidesulfovibrio alkalitolerans DSM 16529</name>
    <dbReference type="NCBI Taxonomy" id="1121439"/>
    <lineage>
        <taxon>Bacteria</taxon>
        <taxon>Pseudomonadati</taxon>
        <taxon>Thermodesulfobacteriota</taxon>
        <taxon>Desulfovibrionia</taxon>
        <taxon>Desulfovibrionales</taxon>
        <taxon>Desulfovibrionaceae</taxon>
        <taxon>Alkalidesulfovibrio</taxon>
    </lineage>
</organism>
<name>S7T243_9BACT</name>
<evidence type="ECO:0000256" key="4">
    <source>
        <dbReference type="ARBA" id="ARBA00022840"/>
    </source>
</evidence>
<dbReference type="Pfam" id="PF00005">
    <property type="entry name" value="ABC_tran"/>
    <property type="match status" value="1"/>
</dbReference>
<keyword evidence="3" id="KW-0547">Nucleotide-binding</keyword>
<proteinExistence type="inferred from homology"/>
<dbReference type="PROSITE" id="PS50893">
    <property type="entry name" value="ABC_TRANSPORTER_2"/>
    <property type="match status" value="1"/>
</dbReference>
<comment type="caution">
    <text evidence="6">The sequence shown here is derived from an EMBL/GenBank/DDBJ whole genome shotgun (WGS) entry which is preliminary data.</text>
</comment>
<dbReference type="PANTHER" id="PTHR43553:SF24">
    <property type="entry name" value="ENERGY-COUPLING FACTOR TRANSPORTER ATP-BINDING PROTEIN ECFA1"/>
    <property type="match status" value="1"/>
</dbReference>
<protein>
    <submittedName>
        <fullName evidence="6">ABC transporter related protein</fullName>
    </submittedName>
</protein>
<dbReference type="PANTHER" id="PTHR43553">
    <property type="entry name" value="HEAVY METAL TRANSPORTER"/>
    <property type="match status" value="1"/>
</dbReference>
<dbReference type="PATRIC" id="fig|1121439.3.peg.2756"/>
<comment type="similarity">
    <text evidence="1">Belongs to the ABC transporter superfamily.</text>
</comment>
<dbReference type="Gene3D" id="3.40.50.300">
    <property type="entry name" value="P-loop containing nucleotide triphosphate hydrolases"/>
    <property type="match status" value="1"/>
</dbReference>
<feature type="domain" description="ABC transporter" evidence="5">
    <location>
        <begin position="7"/>
        <end position="239"/>
    </location>
</feature>
<dbReference type="eggNOG" id="COG1122">
    <property type="taxonomic scope" value="Bacteria"/>
</dbReference>
<dbReference type="GO" id="GO:0005524">
    <property type="term" value="F:ATP binding"/>
    <property type="evidence" value="ECO:0007669"/>
    <property type="project" value="UniProtKB-KW"/>
</dbReference>
<reference evidence="6 7" key="1">
    <citation type="journal article" date="2013" name="Genome Announc.">
        <title>Draft genome sequences for three mercury-methylating, sulfate-reducing bacteria.</title>
        <authorList>
            <person name="Brown S.D."/>
            <person name="Hurt R.A.Jr."/>
            <person name="Gilmour C.C."/>
            <person name="Elias D.A."/>
        </authorList>
    </citation>
    <scope>NUCLEOTIDE SEQUENCE [LARGE SCALE GENOMIC DNA]</scope>
    <source>
        <strain evidence="6 7">DSM 16529</strain>
    </source>
</reference>
<dbReference type="InterPro" id="IPR050095">
    <property type="entry name" value="ECF_ABC_transporter_ATP-bd"/>
</dbReference>
<dbReference type="PROSITE" id="PS00211">
    <property type="entry name" value="ABC_TRANSPORTER_1"/>
    <property type="match status" value="1"/>
</dbReference>
<dbReference type="GO" id="GO:0042626">
    <property type="term" value="F:ATPase-coupled transmembrane transporter activity"/>
    <property type="evidence" value="ECO:0007669"/>
    <property type="project" value="TreeGrafter"/>
</dbReference>
<evidence type="ECO:0000259" key="5">
    <source>
        <dbReference type="PROSITE" id="PS50893"/>
    </source>
</evidence>
<evidence type="ECO:0000256" key="1">
    <source>
        <dbReference type="ARBA" id="ARBA00005417"/>
    </source>
</evidence>
<sequence>MPDVPLIALDSVRYTYPGASAPVLDDAAFSLRAGQRIGLLGPNGSGKTTLVHVMMGLLVPERGRVLFKGREVKGERDFGPVRAAIGLLLQNADDQLFFPTVLDDVAFGPLNVGQPPAQARETALGVLASLGLGGFENRLTHRLSGGEKKLVALAAVLAMNPQALLLDEPTNNLDPATREKLIAILRGMDQAMVIISHDWDFLAKTTDDFCSIKNGRVCAESKPAPHAHVHIHPSGDVHHDHPDA</sequence>
<keyword evidence="7" id="KW-1185">Reference proteome</keyword>
<dbReference type="CDD" id="cd03225">
    <property type="entry name" value="ABC_cobalt_CbiO_domain1"/>
    <property type="match status" value="1"/>
</dbReference>
<dbReference type="InterPro" id="IPR017871">
    <property type="entry name" value="ABC_transporter-like_CS"/>
</dbReference>
<dbReference type="SUPFAM" id="SSF52540">
    <property type="entry name" value="P-loop containing nucleoside triphosphate hydrolases"/>
    <property type="match status" value="1"/>
</dbReference>